<dbReference type="InterPro" id="IPR011473">
    <property type="entry name" value="DUF1579"/>
</dbReference>
<sequence length="187" mass="20813">MRMKNIVIALLLLAAPALAETASDRLAAPGPEHAWMDPLVGEWTVAMRVWSGPGVEPFELSGMTANRELILGGRYLREVLFGGDGTPMREATLGFNRLDGRYELVTVDSFEPGQMVYLSRSDATSDVLSLFGESTEAGMGTEPTGRKRDLRFDFVIEDADTNVQRIFVRYPAGEEYLFVEQRFTRAK</sequence>
<name>A0A3S8U7P5_9RHOB</name>
<keyword evidence="3" id="KW-1185">Reference proteome</keyword>
<feature type="signal peptide" evidence="1">
    <location>
        <begin position="1"/>
        <end position="19"/>
    </location>
</feature>
<evidence type="ECO:0000256" key="1">
    <source>
        <dbReference type="SAM" id="SignalP"/>
    </source>
</evidence>
<keyword evidence="1" id="KW-0732">Signal</keyword>
<dbReference type="KEGG" id="taw:EI545_12350"/>
<proteinExistence type="predicted"/>
<evidence type="ECO:0000313" key="2">
    <source>
        <dbReference type="EMBL" id="AZL59555.1"/>
    </source>
</evidence>
<accession>A0A3S8U7P5</accession>
<protein>
    <submittedName>
        <fullName evidence="2">DUF1579 domain-containing protein</fullName>
    </submittedName>
</protein>
<reference evidence="2 3" key="1">
    <citation type="submission" date="2018-12" db="EMBL/GenBank/DDBJ databases">
        <title>Complete genome sequencing of Tabrizicola sp. K13M18.</title>
        <authorList>
            <person name="Bae J.-W."/>
        </authorList>
    </citation>
    <scope>NUCLEOTIDE SEQUENCE [LARGE SCALE GENOMIC DNA]</scope>
    <source>
        <strain evidence="2 3">K13M18</strain>
    </source>
</reference>
<organism evidence="2 3">
    <name type="scientific">Tabrizicola piscis</name>
    <dbReference type="NCBI Taxonomy" id="2494374"/>
    <lineage>
        <taxon>Bacteria</taxon>
        <taxon>Pseudomonadati</taxon>
        <taxon>Pseudomonadota</taxon>
        <taxon>Alphaproteobacteria</taxon>
        <taxon>Rhodobacterales</taxon>
        <taxon>Paracoccaceae</taxon>
        <taxon>Tabrizicola</taxon>
    </lineage>
</organism>
<dbReference type="OrthoDB" id="512336at2"/>
<feature type="chain" id="PRO_5019380766" evidence="1">
    <location>
        <begin position="20"/>
        <end position="187"/>
    </location>
</feature>
<dbReference type="Pfam" id="PF07617">
    <property type="entry name" value="DUF1579"/>
    <property type="match status" value="1"/>
</dbReference>
<dbReference type="AlphaFoldDB" id="A0A3S8U7P5"/>
<dbReference type="Proteomes" id="UP000282002">
    <property type="component" value="Chromosome"/>
</dbReference>
<evidence type="ECO:0000313" key="3">
    <source>
        <dbReference type="Proteomes" id="UP000282002"/>
    </source>
</evidence>
<dbReference type="EMBL" id="CP034328">
    <property type="protein sequence ID" value="AZL59555.1"/>
    <property type="molecule type" value="Genomic_DNA"/>
</dbReference>
<gene>
    <name evidence="2" type="ORF">EI545_12350</name>
</gene>